<dbReference type="Proteomes" id="UP001589619">
    <property type="component" value="Unassembled WGS sequence"/>
</dbReference>
<evidence type="ECO:0000313" key="4">
    <source>
        <dbReference type="Proteomes" id="UP001589619"/>
    </source>
</evidence>
<dbReference type="PANTHER" id="PTHR37828">
    <property type="entry name" value="GSR2449 PROTEIN"/>
    <property type="match status" value="1"/>
</dbReference>
<comment type="caution">
    <text evidence="3">The sequence shown here is derived from an EMBL/GenBank/DDBJ whole genome shotgun (WGS) entry which is preliminary data.</text>
</comment>
<accession>A0ABV5VY31</accession>
<evidence type="ECO:0000313" key="3">
    <source>
        <dbReference type="EMBL" id="MFB9753210.1"/>
    </source>
</evidence>
<reference evidence="3 4" key="1">
    <citation type="submission" date="2024-09" db="EMBL/GenBank/DDBJ databases">
        <authorList>
            <person name="Sun Q."/>
            <person name="Mori K."/>
        </authorList>
    </citation>
    <scope>NUCLEOTIDE SEQUENCE [LARGE SCALE GENOMIC DNA]</scope>
    <source>
        <strain evidence="3 4">JCM 12520</strain>
    </source>
</reference>
<dbReference type="PANTHER" id="PTHR37828:SF1">
    <property type="entry name" value="YCII-RELATED DOMAIN-CONTAINING PROTEIN"/>
    <property type="match status" value="1"/>
</dbReference>
<evidence type="ECO:0000256" key="1">
    <source>
        <dbReference type="ARBA" id="ARBA00007689"/>
    </source>
</evidence>
<dbReference type="Pfam" id="PF03795">
    <property type="entry name" value="YCII"/>
    <property type="match status" value="1"/>
</dbReference>
<evidence type="ECO:0000259" key="2">
    <source>
        <dbReference type="Pfam" id="PF03795"/>
    </source>
</evidence>
<comment type="similarity">
    <text evidence="1">Belongs to the YciI family.</text>
</comment>
<proteinExistence type="inferred from homology"/>
<dbReference type="EMBL" id="JBHMAG010000012">
    <property type="protein sequence ID" value="MFB9753210.1"/>
    <property type="molecule type" value="Genomic_DNA"/>
</dbReference>
<protein>
    <submittedName>
        <fullName evidence="3">YciI family protein</fullName>
    </submittedName>
</protein>
<organism evidence="3 4">
    <name type="scientific">Paenibacillus hodogayensis</name>
    <dbReference type="NCBI Taxonomy" id="279208"/>
    <lineage>
        <taxon>Bacteria</taxon>
        <taxon>Bacillati</taxon>
        <taxon>Bacillota</taxon>
        <taxon>Bacilli</taxon>
        <taxon>Bacillales</taxon>
        <taxon>Paenibacillaceae</taxon>
        <taxon>Paenibacillus</taxon>
    </lineage>
</organism>
<feature type="domain" description="YCII-related" evidence="2">
    <location>
        <begin position="13"/>
        <end position="82"/>
    </location>
</feature>
<dbReference type="RefSeq" id="WP_344902045.1">
    <property type="nucleotide sequence ID" value="NZ_BAAAYO010000001.1"/>
</dbReference>
<sequence>MRIFAVFLRNLNQDKAQEHLQAHIDYLSGLREQGVVLGNGRLLEGWGGIVLFRDEDLEAVRQLVERDPFVEHGVRSYELFEWDAKWSSSVTIR</sequence>
<dbReference type="SUPFAM" id="SSF54909">
    <property type="entry name" value="Dimeric alpha+beta barrel"/>
    <property type="match status" value="1"/>
</dbReference>
<name>A0ABV5VY31_9BACL</name>
<dbReference type="InterPro" id="IPR005545">
    <property type="entry name" value="YCII"/>
</dbReference>
<keyword evidence="4" id="KW-1185">Reference proteome</keyword>
<dbReference type="Gene3D" id="3.30.70.1060">
    <property type="entry name" value="Dimeric alpha+beta barrel"/>
    <property type="match status" value="1"/>
</dbReference>
<gene>
    <name evidence="3" type="ORF">ACFFNY_16710</name>
</gene>
<dbReference type="InterPro" id="IPR011008">
    <property type="entry name" value="Dimeric_a/b-barrel"/>
</dbReference>